<feature type="compositionally biased region" description="Basic and acidic residues" evidence="6">
    <location>
        <begin position="448"/>
        <end position="460"/>
    </location>
</feature>
<evidence type="ECO:0000313" key="9">
    <source>
        <dbReference type="EMBL" id="MDH6216896.1"/>
    </source>
</evidence>
<dbReference type="InterPro" id="IPR029062">
    <property type="entry name" value="Class_I_gatase-like"/>
</dbReference>
<evidence type="ECO:0000256" key="5">
    <source>
        <dbReference type="ARBA" id="ARBA00023136"/>
    </source>
</evidence>
<dbReference type="InterPro" id="IPR036259">
    <property type="entry name" value="MFS_trans_sf"/>
</dbReference>
<evidence type="ECO:0000259" key="8">
    <source>
        <dbReference type="PROSITE" id="PS50850"/>
    </source>
</evidence>
<evidence type="ECO:0000256" key="6">
    <source>
        <dbReference type="SAM" id="MobiDB-lite"/>
    </source>
</evidence>
<evidence type="ECO:0000256" key="1">
    <source>
        <dbReference type="ARBA" id="ARBA00004651"/>
    </source>
</evidence>
<proteinExistence type="predicted"/>
<dbReference type="PANTHER" id="PTHR43124">
    <property type="entry name" value="PURINE EFFLUX PUMP PBUE"/>
    <property type="match status" value="1"/>
</dbReference>
<gene>
    <name evidence="9" type="ORF">M2283_004214</name>
</gene>
<dbReference type="InterPro" id="IPR011701">
    <property type="entry name" value="MFS"/>
</dbReference>
<sequence length="752" mass="78973">MPRTPQPSAGRAPRPGAGRGPGRPGADAADGTDRCPGVVRWAAAVANADWHVTAPLLVSLAAALGTGIDTVTAAVGAYSLGHGLALPLWGRVADRCGPRRILRCGLALAAVLSAAAALCSSGTDWLVLRTATGAAFAAVTPAVALYCHETAGTALARQRRFADILAVSAVTAIAAPLYADATDRLTTWRLTFATLALASAALALRARTLPAPPVPVRPTPGAPADGTAPADNTAPPADARAVRRTLAVILLIGTVEGAVLLGTPALLAPALAARGDPGGTEVAVAYGASVLVGSVLVRRWLGRRSPALLVAAGGTIGVLATLGAAVRQTPTALTGCAVLLGLSWTLTQTTLQTWLPRLLPTSRRATAASLFATAGVLAGGVAVTVVAPELQAGRAPAVFLAAAVLCAVMTCSVAPAARRWTTGLVVQRFAVVPPATSRCAAPTPALPGRDRPPKTRHEFGSSRVRTARRTRGTPMSRRILVILSEYGYWGEELIGPLETFDKAGYHVTFATPTGKKPLALPPSMDPDYIDPPLGRSVTTPEMAAKVKAVEASDRLDNPLDLSSWLPEKPYRAKPYFLRDWEGYHTRLERIREQIADRYDAMLIVGGSGPIVDLANNWRVHDLILAFYELDRPIAAECYGVTCLAFARDEGDRKSIIRGKHVTGHCIEYDYLDGTGFVGVPDFNMGPPAYPLEYILSDATAPDGAYHGNFGKVTSVIVDYPFITGRSTPDSYLTGQKTVEVLEEGLRQWGFHA</sequence>
<evidence type="ECO:0000313" key="10">
    <source>
        <dbReference type="Proteomes" id="UP001160499"/>
    </source>
</evidence>
<keyword evidence="3 7" id="KW-0812">Transmembrane</keyword>
<keyword evidence="10" id="KW-1185">Reference proteome</keyword>
<feature type="transmembrane region" description="Helical" evidence="7">
    <location>
        <begin position="246"/>
        <end position="271"/>
    </location>
</feature>
<dbReference type="PROSITE" id="PS50850">
    <property type="entry name" value="MFS"/>
    <property type="match status" value="1"/>
</dbReference>
<feature type="transmembrane region" description="Helical" evidence="7">
    <location>
        <begin position="367"/>
        <end position="386"/>
    </location>
</feature>
<dbReference type="PANTHER" id="PTHR43124:SF3">
    <property type="entry name" value="CHLORAMPHENICOL EFFLUX PUMP RV0191"/>
    <property type="match status" value="1"/>
</dbReference>
<dbReference type="InterPro" id="IPR032633">
    <property type="entry name" value="ThiJ-like"/>
</dbReference>
<dbReference type="SUPFAM" id="SSF52317">
    <property type="entry name" value="Class I glutamine amidotransferase-like"/>
    <property type="match status" value="1"/>
</dbReference>
<dbReference type="InterPro" id="IPR050189">
    <property type="entry name" value="MFS_Efflux_Transporters"/>
</dbReference>
<name>A0ABT6LML6_9ACTN</name>
<evidence type="ECO:0000256" key="3">
    <source>
        <dbReference type="ARBA" id="ARBA00022692"/>
    </source>
</evidence>
<evidence type="ECO:0000256" key="2">
    <source>
        <dbReference type="ARBA" id="ARBA00022475"/>
    </source>
</evidence>
<feature type="transmembrane region" description="Helical" evidence="7">
    <location>
        <begin position="126"/>
        <end position="148"/>
    </location>
</feature>
<dbReference type="Pfam" id="PF17124">
    <property type="entry name" value="ThiJ_like"/>
    <property type="match status" value="1"/>
</dbReference>
<keyword evidence="5 7" id="KW-0472">Membrane</keyword>
<evidence type="ECO:0000256" key="7">
    <source>
        <dbReference type="SAM" id="Phobius"/>
    </source>
</evidence>
<organism evidence="9 10">
    <name type="scientific">Streptomyces pseudovenezuelae</name>
    <dbReference type="NCBI Taxonomy" id="67350"/>
    <lineage>
        <taxon>Bacteria</taxon>
        <taxon>Bacillati</taxon>
        <taxon>Actinomycetota</taxon>
        <taxon>Actinomycetes</taxon>
        <taxon>Kitasatosporales</taxon>
        <taxon>Streptomycetaceae</taxon>
        <taxon>Streptomyces</taxon>
        <taxon>Streptomyces aurantiacus group</taxon>
    </lineage>
</organism>
<keyword evidence="2" id="KW-1003">Cell membrane</keyword>
<feature type="transmembrane region" description="Helical" evidence="7">
    <location>
        <begin position="398"/>
        <end position="417"/>
    </location>
</feature>
<dbReference type="SUPFAM" id="SSF103473">
    <property type="entry name" value="MFS general substrate transporter"/>
    <property type="match status" value="1"/>
</dbReference>
<feature type="region of interest" description="Disordered" evidence="6">
    <location>
        <begin position="443"/>
        <end position="470"/>
    </location>
</feature>
<dbReference type="Gene3D" id="3.40.50.880">
    <property type="match status" value="1"/>
</dbReference>
<feature type="compositionally biased region" description="Low complexity" evidence="6">
    <location>
        <begin position="222"/>
        <end position="237"/>
    </location>
</feature>
<dbReference type="GO" id="GO:0006508">
    <property type="term" value="P:proteolysis"/>
    <property type="evidence" value="ECO:0007669"/>
    <property type="project" value="UniProtKB-KW"/>
</dbReference>
<dbReference type="CDD" id="cd03141">
    <property type="entry name" value="GATase1_Hsp31_like"/>
    <property type="match status" value="1"/>
</dbReference>
<protein>
    <submittedName>
        <fullName evidence="9">Intracellular protease/amidase/MFS family permease</fullName>
    </submittedName>
</protein>
<feature type="region of interest" description="Disordered" evidence="6">
    <location>
        <begin position="1"/>
        <end position="31"/>
    </location>
</feature>
<dbReference type="GO" id="GO:0008233">
    <property type="term" value="F:peptidase activity"/>
    <property type="evidence" value="ECO:0007669"/>
    <property type="project" value="UniProtKB-KW"/>
</dbReference>
<dbReference type="InterPro" id="IPR020846">
    <property type="entry name" value="MFS_dom"/>
</dbReference>
<feature type="transmembrane region" description="Helical" evidence="7">
    <location>
        <begin position="283"/>
        <end position="301"/>
    </location>
</feature>
<keyword evidence="9" id="KW-0645">Protease</keyword>
<feature type="transmembrane region" description="Helical" evidence="7">
    <location>
        <begin position="101"/>
        <end position="120"/>
    </location>
</feature>
<dbReference type="Proteomes" id="UP001160499">
    <property type="component" value="Unassembled WGS sequence"/>
</dbReference>
<reference evidence="9 10" key="1">
    <citation type="submission" date="2023-04" db="EMBL/GenBank/DDBJ databases">
        <title>Forest soil microbial communities from Buena Vista Peninsula, Colon Province, Panama.</title>
        <authorList>
            <person name="Bouskill N."/>
        </authorList>
    </citation>
    <scope>NUCLEOTIDE SEQUENCE [LARGE SCALE GENOMIC DNA]</scope>
    <source>
        <strain evidence="9 10">GGS1</strain>
    </source>
</reference>
<dbReference type="Pfam" id="PF07690">
    <property type="entry name" value="MFS_1"/>
    <property type="match status" value="1"/>
</dbReference>
<comment type="subcellular location">
    <subcellularLocation>
        <location evidence="1">Cell membrane</location>
        <topology evidence="1">Multi-pass membrane protein</topology>
    </subcellularLocation>
</comment>
<keyword evidence="9" id="KW-0378">Hydrolase</keyword>
<accession>A0ABT6LML6</accession>
<dbReference type="Gene3D" id="1.20.1250.20">
    <property type="entry name" value="MFS general substrate transporter like domains"/>
    <property type="match status" value="1"/>
</dbReference>
<evidence type="ECO:0000256" key="4">
    <source>
        <dbReference type="ARBA" id="ARBA00022989"/>
    </source>
</evidence>
<feature type="transmembrane region" description="Helical" evidence="7">
    <location>
        <begin position="308"/>
        <end position="326"/>
    </location>
</feature>
<dbReference type="CDD" id="cd06174">
    <property type="entry name" value="MFS"/>
    <property type="match status" value="1"/>
</dbReference>
<keyword evidence="4 7" id="KW-1133">Transmembrane helix</keyword>
<comment type="caution">
    <text evidence="9">The sequence shown here is derived from an EMBL/GenBank/DDBJ whole genome shotgun (WGS) entry which is preliminary data.</text>
</comment>
<feature type="region of interest" description="Disordered" evidence="6">
    <location>
        <begin position="213"/>
        <end position="237"/>
    </location>
</feature>
<dbReference type="EMBL" id="JARXVH010000006">
    <property type="protein sequence ID" value="MDH6216896.1"/>
    <property type="molecule type" value="Genomic_DNA"/>
</dbReference>
<feature type="domain" description="Major facilitator superfamily (MFS) profile" evidence="8">
    <location>
        <begin position="35"/>
        <end position="418"/>
    </location>
</feature>